<dbReference type="Proteomes" id="UP001549320">
    <property type="component" value="Unassembled WGS sequence"/>
</dbReference>
<dbReference type="RefSeq" id="WP_354440090.1">
    <property type="nucleotide sequence ID" value="NZ_JBEPSH010000001.1"/>
</dbReference>
<accession>A0ABV2Q1M4</accession>
<dbReference type="InterPro" id="IPR029069">
    <property type="entry name" value="HotDog_dom_sf"/>
</dbReference>
<dbReference type="InterPro" id="IPR016776">
    <property type="entry name" value="ApeP-like_dehydratase"/>
</dbReference>
<dbReference type="EMBL" id="JBEPSH010000001">
    <property type="protein sequence ID" value="MET4574924.1"/>
    <property type="molecule type" value="Genomic_DNA"/>
</dbReference>
<gene>
    <name evidence="1" type="ORF">ABIE13_000021</name>
</gene>
<proteinExistence type="predicted"/>
<keyword evidence="2" id="KW-1185">Reference proteome</keyword>
<evidence type="ECO:0000313" key="2">
    <source>
        <dbReference type="Proteomes" id="UP001549320"/>
    </source>
</evidence>
<sequence length="162" mass="17381">MTVLGSSVVWASAAGQQRDWIATRIPHQGLMCLLDNVVLASAQEMVCTSSSHRSPHNPMRVDGMLGAACGIEYAAQAMALHGALIAEIKGTDRSSKGFLVNVRNVSLHVDRLDDLSEDLTVSARCEADNGDHCVYEFKLSAAERVLIQGRAMVMLNASTPTV</sequence>
<dbReference type="Pfam" id="PF22817">
    <property type="entry name" value="ApeP-like"/>
    <property type="match status" value="1"/>
</dbReference>
<name>A0ABV2Q1M4_9BURK</name>
<dbReference type="Gene3D" id="3.10.129.10">
    <property type="entry name" value="Hotdog Thioesterase"/>
    <property type="match status" value="1"/>
</dbReference>
<organism evidence="1 2">
    <name type="scientific">Ottowia thiooxydans</name>
    <dbReference type="NCBI Taxonomy" id="219182"/>
    <lineage>
        <taxon>Bacteria</taxon>
        <taxon>Pseudomonadati</taxon>
        <taxon>Pseudomonadota</taxon>
        <taxon>Betaproteobacteria</taxon>
        <taxon>Burkholderiales</taxon>
        <taxon>Comamonadaceae</taxon>
        <taxon>Ottowia</taxon>
    </lineage>
</organism>
<comment type="caution">
    <text evidence="1">The sequence shown here is derived from an EMBL/GenBank/DDBJ whole genome shotgun (WGS) entry which is preliminary data.</text>
</comment>
<evidence type="ECO:0000313" key="1">
    <source>
        <dbReference type="EMBL" id="MET4574924.1"/>
    </source>
</evidence>
<reference evidence="1 2" key="1">
    <citation type="submission" date="2024-06" db="EMBL/GenBank/DDBJ databases">
        <title>Sorghum-associated microbial communities from plants grown in Nebraska, USA.</title>
        <authorList>
            <person name="Schachtman D."/>
        </authorList>
    </citation>
    <scope>NUCLEOTIDE SEQUENCE [LARGE SCALE GENOMIC DNA]</scope>
    <source>
        <strain evidence="1 2">2709</strain>
    </source>
</reference>
<dbReference type="SUPFAM" id="SSF54637">
    <property type="entry name" value="Thioesterase/thiol ester dehydrase-isomerase"/>
    <property type="match status" value="1"/>
</dbReference>
<protein>
    <submittedName>
        <fullName evidence="1">Hotdog family 3-hydroxylacyl-ACP dehydratase</fullName>
    </submittedName>
</protein>